<comment type="caution">
    <text evidence="3">The sequence shown here is derived from an EMBL/GenBank/DDBJ whole genome shotgun (WGS) entry which is preliminary data.</text>
</comment>
<reference evidence="3 4" key="1">
    <citation type="submission" date="2019-03" db="EMBL/GenBank/DDBJ databases">
        <title>Jiella endophytica sp. nov., a novel endophytic bacterium isolated from root of Ficus microcarpa Linn. f.</title>
        <authorList>
            <person name="Tuo L."/>
        </authorList>
    </citation>
    <scope>NUCLEOTIDE SEQUENCE [LARGE SCALE GENOMIC DNA]</scope>
    <source>
        <strain evidence="3 4">CBS5Q-3</strain>
    </source>
</reference>
<feature type="domain" description="TNase-like" evidence="2">
    <location>
        <begin position="32"/>
        <end position="136"/>
    </location>
</feature>
<name>A0A4Y8RR22_9HYPH</name>
<dbReference type="SUPFAM" id="SSF50199">
    <property type="entry name" value="Staphylococcal nuclease"/>
    <property type="match status" value="1"/>
</dbReference>
<dbReference type="OrthoDB" id="309040at2"/>
<dbReference type="SMART" id="SM00318">
    <property type="entry name" value="SNc"/>
    <property type="match status" value="1"/>
</dbReference>
<dbReference type="EMBL" id="SOZD01000002">
    <property type="protein sequence ID" value="TFF25515.1"/>
    <property type="molecule type" value="Genomic_DNA"/>
</dbReference>
<dbReference type="PROSITE" id="PS50830">
    <property type="entry name" value="TNASE_3"/>
    <property type="match status" value="1"/>
</dbReference>
<gene>
    <name evidence="3" type="ORF">E3C22_09210</name>
</gene>
<dbReference type="Gene3D" id="2.40.50.90">
    <property type="match status" value="1"/>
</dbReference>
<dbReference type="InterPro" id="IPR035437">
    <property type="entry name" value="SNase_OB-fold_sf"/>
</dbReference>
<dbReference type="AlphaFoldDB" id="A0A4Y8RR22"/>
<keyword evidence="1" id="KW-0732">Signal</keyword>
<evidence type="ECO:0000313" key="3">
    <source>
        <dbReference type="EMBL" id="TFF25515.1"/>
    </source>
</evidence>
<keyword evidence="4" id="KW-1185">Reference proteome</keyword>
<proteinExistence type="predicted"/>
<evidence type="ECO:0000256" key="1">
    <source>
        <dbReference type="SAM" id="SignalP"/>
    </source>
</evidence>
<sequence length="167" mass="17840">MRALACLTLIGCILGAGAARAGDEDYRREIAGPVAASVVKVRDGDTVEVEAFVWPMQSVHVAVRLRGIDAPEKRGKCDGEKAAAARATARLKQLLATDRVYLTEISGDKYFGRVLARLSVKGNADLGRTLLKEGLVAPYEGGKRRDWCSEASLRGGTERDVAAVAGR</sequence>
<dbReference type="Pfam" id="PF00565">
    <property type="entry name" value="SNase"/>
    <property type="match status" value="1"/>
</dbReference>
<protein>
    <submittedName>
        <fullName evidence="3">Thermonuclease family protein</fullName>
    </submittedName>
</protein>
<accession>A0A4Y8RR22</accession>
<feature type="chain" id="PRO_5021292871" evidence="1">
    <location>
        <begin position="22"/>
        <end position="167"/>
    </location>
</feature>
<feature type="signal peptide" evidence="1">
    <location>
        <begin position="1"/>
        <end position="21"/>
    </location>
</feature>
<evidence type="ECO:0000313" key="4">
    <source>
        <dbReference type="Proteomes" id="UP000298179"/>
    </source>
</evidence>
<dbReference type="Proteomes" id="UP000298179">
    <property type="component" value="Unassembled WGS sequence"/>
</dbReference>
<organism evidence="3 4">
    <name type="scientific">Jiella endophytica</name>
    <dbReference type="NCBI Taxonomy" id="2558362"/>
    <lineage>
        <taxon>Bacteria</taxon>
        <taxon>Pseudomonadati</taxon>
        <taxon>Pseudomonadota</taxon>
        <taxon>Alphaproteobacteria</taxon>
        <taxon>Hyphomicrobiales</taxon>
        <taxon>Aurantimonadaceae</taxon>
        <taxon>Jiella</taxon>
    </lineage>
</organism>
<dbReference type="RefSeq" id="WP_134761683.1">
    <property type="nucleotide sequence ID" value="NZ_SOZD01000002.1"/>
</dbReference>
<dbReference type="InterPro" id="IPR016071">
    <property type="entry name" value="Staphylococal_nuclease_OB-fold"/>
</dbReference>
<evidence type="ECO:0000259" key="2">
    <source>
        <dbReference type="PROSITE" id="PS50830"/>
    </source>
</evidence>